<evidence type="ECO:0000256" key="1">
    <source>
        <dbReference type="SAM" id="Coils"/>
    </source>
</evidence>
<name>K8ELT1_9CHLO</name>
<protein>
    <submittedName>
        <fullName evidence="2">Uncharacterized protein</fullName>
    </submittedName>
</protein>
<gene>
    <name evidence="2" type="ordered locus">Bathy12g03320</name>
</gene>
<evidence type="ECO:0000313" key="3">
    <source>
        <dbReference type="Proteomes" id="UP000198341"/>
    </source>
</evidence>
<feature type="coiled-coil region" evidence="1">
    <location>
        <begin position="8"/>
        <end position="42"/>
    </location>
</feature>
<dbReference type="AlphaFoldDB" id="K8ELT1"/>
<evidence type="ECO:0000313" key="2">
    <source>
        <dbReference type="EMBL" id="CCO19011.1"/>
    </source>
</evidence>
<keyword evidence="3" id="KW-1185">Reference proteome</keyword>
<sequence length="197" mass="22844">MFASKKSYREKKEELARVRVQLHALALENKKLEQLIQDSENASLISTHDYGLESPEDLHSALSGMKKMLDVAEEKAQREEVLRQEAEEQFQAKKHEYLQSAVSGMQTMLTETEVQLHETQKKLEELETKRQEAETMFAKEIKEYETRIAYLESFVKPCELKIEVKLTEEERDILHEVNGPRDGKVLKPAKSRGCGFF</sequence>
<dbReference type="GeneID" id="19012523"/>
<organism evidence="2 3">
    <name type="scientific">Bathycoccus prasinos</name>
    <dbReference type="NCBI Taxonomy" id="41875"/>
    <lineage>
        <taxon>Eukaryota</taxon>
        <taxon>Viridiplantae</taxon>
        <taxon>Chlorophyta</taxon>
        <taxon>Mamiellophyceae</taxon>
        <taxon>Mamiellales</taxon>
        <taxon>Bathycoccaceae</taxon>
        <taxon>Bathycoccus</taxon>
    </lineage>
</organism>
<keyword evidence="1" id="KW-0175">Coiled coil</keyword>
<dbReference type="EMBL" id="FO082267">
    <property type="protein sequence ID" value="CCO19011.1"/>
    <property type="molecule type" value="Genomic_DNA"/>
</dbReference>
<proteinExistence type="predicted"/>
<dbReference type="KEGG" id="bpg:Bathy12g03320"/>
<dbReference type="Proteomes" id="UP000198341">
    <property type="component" value="Chromosome 12"/>
</dbReference>
<dbReference type="RefSeq" id="XP_007509896.1">
    <property type="nucleotide sequence ID" value="XM_007509834.1"/>
</dbReference>
<feature type="coiled-coil region" evidence="1">
    <location>
        <begin position="69"/>
        <end position="143"/>
    </location>
</feature>
<accession>K8ELT1</accession>
<reference evidence="2 3" key="1">
    <citation type="submission" date="2011-10" db="EMBL/GenBank/DDBJ databases">
        <authorList>
            <person name="Genoscope - CEA"/>
        </authorList>
    </citation>
    <scope>NUCLEOTIDE SEQUENCE [LARGE SCALE GENOMIC DNA]</scope>
    <source>
        <strain evidence="2 3">RCC 1105</strain>
    </source>
</reference>